<dbReference type="PRINTS" id="PR00419">
    <property type="entry name" value="ADXRDTASE"/>
</dbReference>
<dbReference type="InterPro" id="IPR036188">
    <property type="entry name" value="FAD/NAD-bd_sf"/>
</dbReference>
<protein>
    <submittedName>
        <fullName evidence="6">Flavo, HI0933 family protein</fullName>
    </submittedName>
</protein>
<dbReference type="NCBIfam" id="TIGR00275">
    <property type="entry name" value="aminoacetone oxidase family FAD-binding enzyme"/>
    <property type="match status" value="1"/>
</dbReference>
<dbReference type="InterPro" id="IPR023166">
    <property type="entry name" value="BaiN-like_dom_sf"/>
</dbReference>
<feature type="domain" description="RsdA/BaiN/AoA(So)-like insert" evidence="5">
    <location>
        <begin position="191"/>
        <end position="339"/>
    </location>
</feature>
<gene>
    <name evidence="6" type="ORF">CEV33_0060</name>
</gene>
<comment type="caution">
    <text evidence="6">The sequence shown here is derived from an EMBL/GenBank/DDBJ whole genome shotgun (WGS) entry which is preliminary data.</text>
</comment>
<dbReference type="Gene3D" id="3.50.50.60">
    <property type="entry name" value="FAD/NAD(P)-binding domain"/>
    <property type="match status" value="1"/>
</dbReference>
<proteinExistence type="predicted"/>
<comment type="cofactor">
    <cofactor evidence="1">
        <name>FAD</name>
        <dbReference type="ChEBI" id="CHEBI:57692"/>
    </cofactor>
</comment>
<dbReference type="Gene3D" id="2.40.30.10">
    <property type="entry name" value="Translation factors"/>
    <property type="match status" value="1"/>
</dbReference>
<dbReference type="Gene3D" id="1.10.8.260">
    <property type="entry name" value="HI0933 insert domain-like"/>
    <property type="match status" value="1"/>
</dbReference>
<dbReference type="Pfam" id="PF03486">
    <property type="entry name" value="HI0933_like"/>
    <property type="match status" value="1"/>
</dbReference>
<dbReference type="Pfam" id="PF22780">
    <property type="entry name" value="HI0933_like_1st"/>
    <property type="match status" value="1"/>
</dbReference>
<dbReference type="AlphaFoldDB" id="A0A256FNM5"/>
<feature type="domain" description="RsdA/BaiN/AoA(So)-like Rossmann fold-like" evidence="4">
    <location>
        <begin position="7"/>
        <end position="391"/>
    </location>
</feature>
<accession>A0A256FNM5</accession>
<reference evidence="6 7" key="1">
    <citation type="submission" date="2017-07" db="EMBL/GenBank/DDBJ databases">
        <title>Phylogenetic study on the rhizospheric bacterium Ochrobactrum sp. A44.</title>
        <authorList>
            <person name="Krzyzanowska D.M."/>
            <person name="Ossowicki A."/>
            <person name="Rajewska M."/>
            <person name="Maciag T."/>
            <person name="Kaczynski Z."/>
            <person name="Czerwicka M."/>
            <person name="Jafra S."/>
        </authorList>
    </citation>
    <scope>NUCLEOTIDE SEQUENCE [LARGE SCALE GENOMIC DNA]</scope>
    <source>
        <strain evidence="6 7">OgA9a</strain>
    </source>
</reference>
<dbReference type="Proteomes" id="UP000216478">
    <property type="component" value="Unassembled WGS sequence"/>
</dbReference>
<organism evidence="6 7">
    <name type="scientific">Brucella grignonensis</name>
    <dbReference type="NCBI Taxonomy" id="94627"/>
    <lineage>
        <taxon>Bacteria</taxon>
        <taxon>Pseudomonadati</taxon>
        <taxon>Pseudomonadota</taxon>
        <taxon>Alphaproteobacteria</taxon>
        <taxon>Hyphomicrobiales</taxon>
        <taxon>Brucellaceae</taxon>
        <taxon>Brucella/Ochrobactrum group</taxon>
        <taxon>Brucella</taxon>
    </lineage>
</organism>
<dbReference type="EMBL" id="NNRL01000153">
    <property type="protein sequence ID" value="OYR16011.1"/>
    <property type="molecule type" value="Genomic_DNA"/>
</dbReference>
<evidence type="ECO:0000256" key="2">
    <source>
        <dbReference type="ARBA" id="ARBA00022630"/>
    </source>
</evidence>
<dbReference type="SUPFAM" id="SSF160996">
    <property type="entry name" value="HI0933 insert domain-like"/>
    <property type="match status" value="1"/>
</dbReference>
<sequence>MRERVISIFGGGPAGLFAAERLSALGHSVTVYEQMPTVGRKFLLAGKSGLNITHSEEFAQFAQRYGVSNDHLLPALQQFTPQNLRDWADALGAETFVGSSGRVFPKTMKASPLLRAWIRRLEAQGVKILTRHKWIGFSSGRPLVQTPNGIEAVLCDAALFAFGGASWPKLGSNGAWSEIFAEQDIQIAPMRPANCGFDVNWSDIFAQRFAGDPVKSVTITSKAGATQGEFVITRGGVEGSLVYAHSAALRDELEQKGQANLVLDLAPGRTIERLAHDLSRQDKKLSISNILRKGAGLTGVKAALVLEFQREKNPTKLAQTIKSLAIPLVRPRPIEEAISSAGGIEWNELNEHYMLKKLPGIFVAGEMVDWEAPTGGYLLTACFAMGLAAANGIDNWLRNRG</sequence>
<dbReference type="InterPro" id="IPR055178">
    <property type="entry name" value="RsdA/BaiN/AoA(So)-like_dom"/>
</dbReference>
<dbReference type="InterPro" id="IPR004792">
    <property type="entry name" value="BaiN-like"/>
</dbReference>
<evidence type="ECO:0000256" key="3">
    <source>
        <dbReference type="ARBA" id="ARBA00022827"/>
    </source>
</evidence>
<evidence type="ECO:0000313" key="6">
    <source>
        <dbReference type="EMBL" id="OYR16011.1"/>
    </source>
</evidence>
<keyword evidence="7" id="KW-1185">Reference proteome</keyword>
<dbReference type="NCBIfam" id="TIGR03862">
    <property type="entry name" value="flavo_PP4765"/>
    <property type="match status" value="1"/>
</dbReference>
<dbReference type="OrthoDB" id="5288829at2"/>
<keyword evidence="2" id="KW-0285">Flavoprotein</keyword>
<keyword evidence="3" id="KW-0274">FAD</keyword>
<dbReference type="InterPro" id="IPR022460">
    <property type="entry name" value="Flavoprotein_PP4765"/>
</dbReference>
<dbReference type="PANTHER" id="PTHR42887">
    <property type="entry name" value="OS12G0638800 PROTEIN"/>
    <property type="match status" value="1"/>
</dbReference>
<evidence type="ECO:0000259" key="5">
    <source>
        <dbReference type="Pfam" id="PF22780"/>
    </source>
</evidence>
<dbReference type="RefSeq" id="WP_094539597.1">
    <property type="nucleotide sequence ID" value="NZ_JBHEER010000011.1"/>
</dbReference>
<dbReference type="PANTHER" id="PTHR42887:SF1">
    <property type="entry name" value="BLR3961 PROTEIN"/>
    <property type="match status" value="1"/>
</dbReference>
<dbReference type="InterPro" id="IPR057661">
    <property type="entry name" value="RsdA/BaiN/AoA(So)_Rossmann"/>
</dbReference>
<evidence type="ECO:0000259" key="4">
    <source>
        <dbReference type="Pfam" id="PF03486"/>
    </source>
</evidence>
<name>A0A256FNM5_9HYPH</name>
<evidence type="ECO:0000313" key="7">
    <source>
        <dbReference type="Proteomes" id="UP000216478"/>
    </source>
</evidence>
<evidence type="ECO:0000256" key="1">
    <source>
        <dbReference type="ARBA" id="ARBA00001974"/>
    </source>
</evidence>
<dbReference type="SUPFAM" id="SSF51905">
    <property type="entry name" value="FAD/NAD(P)-binding domain"/>
    <property type="match status" value="1"/>
</dbReference>